<evidence type="ECO:0000256" key="3">
    <source>
        <dbReference type="ARBA" id="ARBA00022833"/>
    </source>
</evidence>
<dbReference type="InterPro" id="IPR036390">
    <property type="entry name" value="WH_DNA-bd_sf"/>
</dbReference>
<feature type="binding site" evidence="8">
    <location>
        <position position="110"/>
    </location>
    <ligand>
        <name>Fe cation</name>
        <dbReference type="ChEBI" id="CHEBI:24875"/>
    </ligand>
</feature>
<feature type="binding site" evidence="8">
    <location>
        <position position="75"/>
    </location>
    <ligand>
        <name>Fe cation</name>
        <dbReference type="ChEBI" id="CHEBI:24875"/>
    </ligand>
</feature>
<reference evidence="11 12" key="1">
    <citation type="submission" date="2020-08" db="EMBL/GenBank/DDBJ databases">
        <title>Functional genomics of gut bacteria from endangered species of beetles.</title>
        <authorList>
            <person name="Carlos-Shanley C."/>
        </authorList>
    </citation>
    <scope>NUCLEOTIDE SEQUENCE [LARGE SCALE GENOMIC DNA]</scope>
    <source>
        <strain evidence="11 12">S00239</strain>
    </source>
</reference>
<keyword evidence="7 9" id="KW-0479">Metal-binding</keyword>
<comment type="cofactor">
    <cofactor evidence="8">
        <name>Mn(2+)</name>
        <dbReference type="ChEBI" id="CHEBI:29035"/>
    </cofactor>
    <cofactor evidence="8">
        <name>Fe(2+)</name>
        <dbReference type="ChEBI" id="CHEBI:29033"/>
    </cofactor>
    <text evidence="8">Binds 1 Mn(2+) or Fe(2+) ion per subunit.</text>
</comment>
<evidence type="ECO:0000256" key="7">
    <source>
        <dbReference type="PIRSR" id="PIRSR602481-1"/>
    </source>
</evidence>
<keyword evidence="4 9" id="KW-0805">Transcription regulation</keyword>
<keyword evidence="12" id="KW-1185">Reference proteome</keyword>
<evidence type="ECO:0000256" key="10">
    <source>
        <dbReference type="SAM" id="MobiDB-lite"/>
    </source>
</evidence>
<evidence type="ECO:0000313" key="11">
    <source>
        <dbReference type="EMBL" id="MBB4843701.1"/>
    </source>
</evidence>
<feature type="region of interest" description="Disordered" evidence="10">
    <location>
        <begin position="125"/>
        <end position="160"/>
    </location>
</feature>
<comment type="similarity">
    <text evidence="1 9">Belongs to the Fur family.</text>
</comment>
<dbReference type="GO" id="GO:0045892">
    <property type="term" value="P:negative regulation of DNA-templated transcription"/>
    <property type="evidence" value="ECO:0007669"/>
    <property type="project" value="TreeGrafter"/>
</dbReference>
<proteinExistence type="inferred from homology"/>
<comment type="cofactor">
    <cofactor evidence="7">
        <name>Zn(2+)</name>
        <dbReference type="ChEBI" id="CHEBI:29105"/>
    </cofactor>
    <text evidence="7">Binds 1 zinc ion per subunit.</text>
</comment>
<evidence type="ECO:0000256" key="9">
    <source>
        <dbReference type="RuleBase" id="RU364037"/>
    </source>
</evidence>
<dbReference type="GO" id="GO:0005737">
    <property type="term" value="C:cytoplasm"/>
    <property type="evidence" value="ECO:0007669"/>
    <property type="project" value="UniProtKB-SubCell"/>
</dbReference>
<comment type="subunit">
    <text evidence="9">Homodimer.</text>
</comment>
<protein>
    <recommendedName>
        <fullName evidence="9">Ferric uptake regulation protein</fullName>
    </recommendedName>
</protein>
<comment type="caution">
    <text evidence="11">The sequence shown here is derived from an EMBL/GenBank/DDBJ whole genome shotgun (WGS) entry which is preliminary data.</text>
</comment>
<feature type="binding site" evidence="7">
    <location>
        <position position="84"/>
    </location>
    <ligand>
        <name>Zn(2+)</name>
        <dbReference type="ChEBI" id="CHEBI:29105"/>
    </ligand>
</feature>
<dbReference type="PANTHER" id="PTHR33202">
    <property type="entry name" value="ZINC UPTAKE REGULATION PROTEIN"/>
    <property type="match status" value="1"/>
</dbReference>
<dbReference type="InterPro" id="IPR043135">
    <property type="entry name" value="Fur_C"/>
</dbReference>
<keyword evidence="8 9" id="KW-0408">Iron</keyword>
<dbReference type="Proteomes" id="UP000562027">
    <property type="component" value="Unassembled WGS sequence"/>
</dbReference>
<keyword evidence="6 9" id="KW-0804">Transcription</keyword>
<dbReference type="InterPro" id="IPR036388">
    <property type="entry name" value="WH-like_DNA-bd_sf"/>
</dbReference>
<dbReference type="GO" id="GO:0008270">
    <property type="term" value="F:zinc ion binding"/>
    <property type="evidence" value="ECO:0007669"/>
    <property type="project" value="TreeGrafter"/>
</dbReference>
<evidence type="ECO:0000313" key="12">
    <source>
        <dbReference type="Proteomes" id="UP000562027"/>
    </source>
</evidence>
<dbReference type="AlphaFoldDB" id="A0A840L7F0"/>
<evidence type="ECO:0000256" key="6">
    <source>
        <dbReference type="ARBA" id="ARBA00023163"/>
    </source>
</evidence>
<dbReference type="GO" id="GO:0003700">
    <property type="term" value="F:DNA-binding transcription factor activity"/>
    <property type="evidence" value="ECO:0007669"/>
    <property type="project" value="UniProtKB-UniRule"/>
</dbReference>
<keyword evidence="3 7" id="KW-0862">Zinc</keyword>
<dbReference type="RefSeq" id="WP_184299219.1">
    <property type="nucleotide sequence ID" value="NZ_JACHLP010000004.1"/>
</dbReference>
<dbReference type="GO" id="GO:1900376">
    <property type="term" value="P:regulation of secondary metabolite biosynthetic process"/>
    <property type="evidence" value="ECO:0007669"/>
    <property type="project" value="TreeGrafter"/>
</dbReference>
<name>A0A840L7F0_9BURK</name>
<evidence type="ECO:0000256" key="1">
    <source>
        <dbReference type="ARBA" id="ARBA00007957"/>
    </source>
</evidence>
<dbReference type="Pfam" id="PF01475">
    <property type="entry name" value="FUR"/>
    <property type="match status" value="1"/>
</dbReference>
<sequence>MERSTRQRTAIYDAIAAAGRPLSALEVLEAARVDVEGLGIATVYRNLKLLLEDGSVTLVQLPSDGPRYELTGHAHHHHFQCTCCQRVFDVHQCPGDLAKLAPPGFSVERHEITLYGHCEDCQAPVRKSRSAPKQAAKPGTAGKPTGCGHQHSPPRVGKAA</sequence>
<organism evidence="11 12">
    <name type="scientific">Roseateles oligotrophus</name>
    <dbReference type="NCBI Taxonomy" id="1769250"/>
    <lineage>
        <taxon>Bacteria</taxon>
        <taxon>Pseudomonadati</taxon>
        <taxon>Pseudomonadota</taxon>
        <taxon>Betaproteobacteria</taxon>
        <taxon>Burkholderiales</taxon>
        <taxon>Sphaerotilaceae</taxon>
        <taxon>Roseateles</taxon>
    </lineage>
</organism>
<evidence type="ECO:0000256" key="4">
    <source>
        <dbReference type="ARBA" id="ARBA00023015"/>
    </source>
</evidence>
<evidence type="ECO:0000256" key="5">
    <source>
        <dbReference type="ARBA" id="ARBA00023125"/>
    </source>
</evidence>
<dbReference type="Gene3D" id="3.30.1490.190">
    <property type="match status" value="1"/>
</dbReference>
<dbReference type="GO" id="GO:0000976">
    <property type="term" value="F:transcription cis-regulatory region binding"/>
    <property type="evidence" value="ECO:0007669"/>
    <property type="project" value="TreeGrafter"/>
</dbReference>
<dbReference type="CDD" id="cd07153">
    <property type="entry name" value="Fur_like"/>
    <property type="match status" value="1"/>
</dbReference>
<gene>
    <name evidence="9" type="primary">fur</name>
    <name evidence="11" type="ORF">HNP55_002224</name>
</gene>
<dbReference type="EMBL" id="JACHLP010000004">
    <property type="protein sequence ID" value="MBB4843701.1"/>
    <property type="molecule type" value="Genomic_DNA"/>
</dbReference>
<evidence type="ECO:0000256" key="2">
    <source>
        <dbReference type="ARBA" id="ARBA00022491"/>
    </source>
</evidence>
<feature type="binding site" evidence="7">
    <location>
        <position position="81"/>
    </location>
    <ligand>
        <name>Zn(2+)</name>
        <dbReference type="ChEBI" id="CHEBI:29105"/>
    </ligand>
</feature>
<dbReference type="PANTHER" id="PTHR33202:SF22">
    <property type="entry name" value="HYDROGEN PEROXIDE SENSITIVE REPRESSOR"/>
    <property type="match status" value="1"/>
</dbReference>
<comment type="subcellular location">
    <subcellularLocation>
        <location evidence="9">Cytoplasm</location>
    </subcellularLocation>
</comment>
<keyword evidence="5 9" id="KW-0238">DNA-binding</keyword>
<feature type="binding site" evidence="7">
    <location>
        <position position="121"/>
    </location>
    <ligand>
        <name>Zn(2+)</name>
        <dbReference type="ChEBI" id="CHEBI:29105"/>
    </ligand>
</feature>
<dbReference type="SUPFAM" id="SSF46785">
    <property type="entry name" value="Winged helix' DNA-binding domain"/>
    <property type="match status" value="1"/>
</dbReference>
<dbReference type="Gene3D" id="1.10.10.10">
    <property type="entry name" value="Winged helix-like DNA-binding domain superfamily/Winged helix DNA-binding domain"/>
    <property type="match status" value="1"/>
</dbReference>
<evidence type="ECO:0000256" key="8">
    <source>
        <dbReference type="PIRSR" id="PIRSR602481-2"/>
    </source>
</evidence>
<keyword evidence="9" id="KW-0963">Cytoplasm</keyword>
<accession>A0A840L7F0</accession>
<feature type="binding site" evidence="7">
    <location>
        <position position="118"/>
    </location>
    <ligand>
        <name>Zn(2+)</name>
        <dbReference type="ChEBI" id="CHEBI:29105"/>
    </ligand>
</feature>
<keyword evidence="2 9" id="KW-0678">Repressor</keyword>
<dbReference type="InterPro" id="IPR002481">
    <property type="entry name" value="FUR"/>
</dbReference>